<sequence length="122" mass="13437">MALGDNHKTRADLLKYTRSIVSIAFSHILCLNNAGVMRFIQSLVVSVALLAGYVKAAIIAHPMEQRQTDCEEQYGTYPEYKGPCELTNCGVRGQNCRQTGWSGCVGYPSFVCPYKGCACTNY</sequence>
<reference evidence="1 2" key="1">
    <citation type="submission" date="2020-01" db="EMBL/GenBank/DDBJ databases">
        <authorList>
            <consortium name="DOE Joint Genome Institute"/>
            <person name="Haridas S."/>
            <person name="Albert R."/>
            <person name="Binder M."/>
            <person name="Bloem J."/>
            <person name="Labutti K."/>
            <person name="Salamov A."/>
            <person name="Andreopoulos B."/>
            <person name="Baker S.E."/>
            <person name="Barry K."/>
            <person name="Bills G."/>
            <person name="Bluhm B.H."/>
            <person name="Cannon C."/>
            <person name="Castanera R."/>
            <person name="Culley D.E."/>
            <person name="Daum C."/>
            <person name="Ezra D."/>
            <person name="Gonzalez J.B."/>
            <person name="Henrissat B."/>
            <person name="Kuo A."/>
            <person name="Liang C."/>
            <person name="Lipzen A."/>
            <person name="Lutzoni F."/>
            <person name="Magnuson J."/>
            <person name="Mondo S."/>
            <person name="Nolan M."/>
            <person name="Ohm R."/>
            <person name="Pangilinan J."/>
            <person name="Park H.-J.H."/>
            <person name="Ramirez L."/>
            <person name="Alfaro M."/>
            <person name="Sun H."/>
            <person name="Tritt A."/>
            <person name="Yoshinaga Y."/>
            <person name="Zwiers L.-H.L."/>
            <person name="Turgeon B.G."/>
            <person name="Goodwin S.B."/>
            <person name="Spatafora J.W."/>
            <person name="Crous P.W."/>
            <person name="Grigoriev I.V."/>
        </authorList>
    </citation>
    <scope>NUCLEOTIDE SEQUENCE [LARGE SCALE GENOMIC DNA]</scope>
    <source>
        <strain evidence="1 2">CBS 611.86</strain>
    </source>
</reference>
<organism evidence="1 2">
    <name type="scientific">Massariosphaeria phaeospora</name>
    <dbReference type="NCBI Taxonomy" id="100035"/>
    <lineage>
        <taxon>Eukaryota</taxon>
        <taxon>Fungi</taxon>
        <taxon>Dikarya</taxon>
        <taxon>Ascomycota</taxon>
        <taxon>Pezizomycotina</taxon>
        <taxon>Dothideomycetes</taxon>
        <taxon>Pleosporomycetidae</taxon>
        <taxon>Pleosporales</taxon>
        <taxon>Pleosporales incertae sedis</taxon>
        <taxon>Massariosphaeria</taxon>
    </lineage>
</organism>
<proteinExistence type="predicted"/>
<dbReference type="Proteomes" id="UP000481861">
    <property type="component" value="Unassembled WGS sequence"/>
</dbReference>
<gene>
    <name evidence="1" type="ORF">BDV95DRAFT_152707</name>
</gene>
<dbReference type="EMBL" id="JAADJZ010000002">
    <property type="protein sequence ID" value="KAF2877599.1"/>
    <property type="molecule type" value="Genomic_DNA"/>
</dbReference>
<dbReference type="AlphaFoldDB" id="A0A7C8MHD8"/>
<name>A0A7C8MHD8_9PLEO</name>
<comment type="caution">
    <text evidence="1">The sequence shown here is derived from an EMBL/GenBank/DDBJ whole genome shotgun (WGS) entry which is preliminary data.</text>
</comment>
<evidence type="ECO:0000313" key="1">
    <source>
        <dbReference type="EMBL" id="KAF2877599.1"/>
    </source>
</evidence>
<evidence type="ECO:0000313" key="2">
    <source>
        <dbReference type="Proteomes" id="UP000481861"/>
    </source>
</evidence>
<keyword evidence="2" id="KW-1185">Reference proteome</keyword>
<protein>
    <submittedName>
        <fullName evidence="1">Uncharacterized protein</fullName>
    </submittedName>
</protein>
<dbReference type="OrthoDB" id="3339017at2759"/>
<accession>A0A7C8MHD8</accession>